<evidence type="ECO:0000313" key="3">
    <source>
        <dbReference type="EMBL" id="RLK47000.1"/>
    </source>
</evidence>
<feature type="domain" description="Zinc finger CHCC-type" evidence="2">
    <location>
        <begin position="42"/>
        <end position="65"/>
    </location>
</feature>
<dbReference type="RefSeq" id="WP_121442836.1">
    <property type="nucleotide sequence ID" value="NZ_RCDA01000004.1"/>
</dbReference>
<dbReference type="Gene3D" id="2.60.260.40">
    <property type="entry name" value="q5lls5 like domains"/>
    <property type="match status" value="1"/>
</dbReference>
<dbReference type="Pfam" id="PF10276">
    <property type="entry name" value="zf-CHCC"/>
    <property type="match status" value="1"/>
</dbReference>
<dbReference type="Proteomes" id="UP000275461">
    <property type="component" value="Unassembled WGS sequence"/>
</dbReference>
<dbReference type="OrthoDB" id="9806844at2"/>
<organism evidence="3 4">
    <name type="scientific">Alkalispirillum mobile</name>
    <dbReference type="NCBI Taxonomy" id="85925"/>
    <lineage>
        <taxon>Bacteria</taxon>
        <taxon>Pseudomonadati</taxon>
        <taxon>Pseudomonadota</taxon>
        <taxon>Gammaproteobacteria</taxon>
        <taxon>Chromatiales</taxon>
        <taxon>Ectothiorhodospiraceae</taxon>
        <taxon>Alkalispirillum</taxon>
    </lineage>
</organism>
<reference evidence="3 4" key="1">
    <citation type="submission" date="2018-10" db="EMBL/GenBank/DDBJ databases">
        <title>Genomic Encyclopedia of Type Strains, Phase IV (KMG-IV): sequencing the most valuable type-strain genomes for metagenomic binning, comparative biology and taxonomic classification.</title>
        <authorList>
            <person name="Goeker M."/>
        </authorList>
    </citation>
    <scope>NUCLEOTIDE SEQUENCE [LARGE SCALE GENOMIC DNA]</scope>
    <source>
        <strain evidence="3 4">DSM 12769</strain>
    </source>
</reference>
<protein>
    <submittedName>
        <fullName evidence="3">Putative Zn-finger protein</fullName>
    </submittedName>
</protein>
<name>A0A498C1H7_9GAMM</name>
<evidence type="ECO:0000259" key="2">
    <source>
        <dbReference type="Pfam" id="PF10276"/>
    </source>
</evidence>
<proteinExistence type="predicted"/>
<keyword evidence="4" id="KW-1185">Reference proteome</keyword>
<feature type="region of interest" description="Disordered" evidence="1">
    <location>
        <begin position="1"/>
        <end position="20"/>
    </location>
</feature>
<evidence type="ECO:0000313" key="4">
    <source>
        <dbReference type="Proteomes" id="UP000275461"/>
    </source>
</evidence>
<dbReference type="AlphaFoldDB" id="A0A498C1H7"/>
<evidence type="ECO:0000256" key="1">
    <source>
        <dbReference type="SAM" id="MobiDB-lite"/>
    </source>
</evidence>
<comment type="caution">
    <text evidence="3">The sequence shown here is derived from an EMBL/GenBank/DDBJ whole genome shotgun (WGS) entry which is preliminary data.</text>
</comment>
<accession>A0A498C1H7</accession>
<dbReference type="InterPro" id="IPR019401">
    <property type="entry name" value="Znf_CHCC"/>
</dbReference>
<gene>
    <name evidence="3" type="ORF">DFR31_2314</name>
</gene>
<dbReference type="EMBL" id="RCDA01000004">
    <property type="protein sequence ID" value="RLK47000.1"/>
    <property type="molecule type" value="Genomic_DNA"/>
</dbReference>
<feature type="compositionally biased region" description="Basic and acidic residues" evidence="1">
    <location>
        <begin position="1"/>
        <end position="12"/>
    </location>
</feature>
<sequence>MPDPQTHDRTDLIEPNAANRYEVSQDDLPLSCPMPGMYLWNSHPKVYLPIHETGEEICPYCGAQYVLKDSVEDVVTLRKGRRQSDK</sequence>